<evidence type="ECO:0000313" key="2">
    <source>
        <dbReference type="EMBL" id="TWU42183.1"/>
    </source>
</evidence>
<feature type="region of interest" description="Disordered" evidence="1">
    <location>
        <begin position="54"/>
        <end position="73"/>
    </location>
</feature>
<sequence length="292" mass="32115">MRGRGLTIAKTGSTLLLLTLAILLGFVGTHAEAESPILRLTFHDGTEVQGQIEADSTSAPIRFRDSESQGSDSYDLDKLRRIESIDYLNRLVRNRIEKETPSQGLSLVGGDFLAGSIEQMDDEGVTFRSPQTAATFVENASIQSVFFQMALPAAALSRDEQQRLLHGVGLSNEDPSSVLCFSISGDVLRGEFVSLDSEKLRIRVLSAEKQIARQTIARIERIPVPNAPLVVTRDSQKQSRQVNVIFSGGCSLTLHSVRITDREVMGVHDLFDECKIPIESLDCIEFKARDAP</sequence>
<evidence type="ECO:0008006" key="4">
    <source>
        <dbReference type="Google" id="ProtNLM"/>
    </source>
</evidence>
<evidence type="ECO:0000313" key="3">
    <source>
        <dbReference type="Proteomes" id="UP000319143"/>
    </source>
</evidence>
<evidence type="ECO:0000256" key="1">
    <source>
        <dbReference type="SAM" id="MobiDB-lite"/>
    </source>
</evidence>
<accession>A0A5C6DXL2</accession>
<keyword evidence="3" id="KW-1185">Reference proteome</keyword>
<protein>
    <recommendedName>
        <fullName evidence="4">SLA1 homology domain-containing protein</fullName>
    </recommendedName>
</protein>
<name>A0A5C6DXL2_9BACT</name>
<reference evidence="2 3" key="1">
    <citation type="submission" date="2019-02" db="EMBL/GenBank/DDBJ databases">
        <title>Deep-cultivation of Planctomycetes and their phenomic and genomic characterization uncovers novel biology.</title>
        <authorList>
            <person name="Wiegand S."/>
            <person name="Jogler M."/>
            <person name="Boedeker C."/>
            <person name="Pinto D."/>
            <person name="Vollmers J."/>
            <person name="Rivas-Marin E."/>
            <person name="Kohn T."/>
            <person name="Peeters S.H."/>
            <person name="Heuer A."/>
            <person name="Rast P."/>
            <person name="Oberbeckmann S."/>
            <person name="Bunk B."/>
            <person name="Jeske O."/>
            <person name="Meyerdierks A."/>
            <person name="Storesund J.E."/>
            <person name="Kallscheuer N."/>
            <person name="Luecker S."/>
            <person name="Lage O.M."/>
            <person name="Pohl T."/>
            <person name="Merkel B.J."/>
            <person name="Hornburger P."/>
            <person name="Mueller R.-W."/>
            <person name="Bruemmer F."/>
            <person name="Labrenz M."/>
            <person name="Spormann A.M."/>
            <person name="Op Den Camp H."/>
            <person name="Overmann J."/>
            <person name="Amann R."/>
            <person name="Jetten M.S.M."/>
            <person name="Mascher T."/>
            <person name="Medema M.H."/>
            <person name="Devos D.P."/>
            <person name="Kaster A.-K."/>
            <person name="Ovreas L."/>
            <person name="Rohde M."/>
            <person name="Galperin M.Y."/>
            <person name="Jogler C."/>
        </authorList>
    </citation>
    <scope>NUCLEOTIDE SEQUENCE [LARGE SCALE GENOMIC DNA]</scope>
    <source>
        <strain evidence="2 3">Poly41</strain>
    </source>
</reference>
<organism evidence="2 3">
    <name type="scientific">Novipirellula artificiosorum</name>
    <dbReference type="NCBI Taxonomy" id="2528016"/>
    <lineage>
        <taxon>Bacteria</taxon>
        <taxon>Pseudomonadati</taxon>
        <taxon>Planctomycetota</taxon>
        <taxon>Planctomycetia</taxon>
        <taxon>Pirellulales</taxon>
        <taxon>Pirellulaceae</taxon>
        <taxon>Novipirellula</taxon>
    </lineage>
</organism>
<dbReference type="EMBL" id="SJPV01000001">
    <property type="protein sequence ID" value="TWU42183.1"/>
    <property type="molecule type" value="Genomic_DNA"/>
</dbReference>
<comment type="caution">
    <text evidence="2">The sequence shown here is derived from an EMBL/GenBank/DDBJ whole genome shotgun (WGS) entry which is preliminary data.</text>
</comment>
<proteinExistence type="predicted"/>
<dbReference type="Proteomes" id="UP000319143">
    <property type="component" value="Unassembled WGS sequence"/>
</dbReference>
<dbReference type="AlphaFoldDB" id="A0A5C6DXL2"/>
<gene>
    <name evidence="2" type="ORF">Poly41_04790</name>
</gene>